<dbReference type="AlphaFoldDB" id="X1MM06"/>
<sequence>MKKKIKHYAIKHQGELWTAACGLAYWLDAELWTIRRKVTCKRCRKTKAFRT</sequence>
<dbReference type="EMBL" id="BARV01006666">
    <property type="protein sequence ID" value="GAI15730.1"/>
    <property type="molecule type" value="Genomic_DNA"/>
</dbReference>
<name>X1MM06_9ZZZZ</name>
<accession>X1MM06</accession>
<gene>
    <name evidence="1" type="ORF">S06H3_13646</name>
</gene>
<comment type="caution">
    <text evidence="1">The sequence shown here is derived from an EMBL/GenBank/DDBJ whole genome shotgun (WGS) entry which is preliminary data.</text>
</comment>
<reference evidence="1" key="1">
    <citation type="journal article" date="2014" name="Front. Microbiol.">
        <title>High frequency of phylogenetically diverse reductive dehalogenase-homologous genes in deep subseafloor sedimentary metagenomes.</title>
        <authorList>
            <person name="Kawai M."/>
            <person name="Futagami T."/>
            <person name="Toyoda A."/>
            <person name="Takaki Y."/>
            <person name="Nishi S."/>
            <person name="Hori S."/>
            <person name="Arai W."/>
            <person name="Tsubouchi T."/>
            <person name="Morono Y."/>
            <person name="Uchiyama I."/>
            <person name="Ito T."/>
            <person name="Fujiyama A."/>
            <person name="Inagaki F."/>
            <person name="Takami H."/>
        </authorList>
    </citation>
    <scope>NUCLEOTIDE SEQUENCE</scope>
    <source>
        <strain evidence="1">Expedition CK06-06</strain>
    </source>
</reference>
<protein>
    <submittedName>
        <fullName evidence="1">Uncharacterized protein</fullName>
    </submittedName>
</protein>
<proteinExistence type="predicted"/>
<evidence type="ECO:0000313" key="1">
    <source>
        <dbReference type="EMBL" id="GAI15730.1"/>
    </source>
</evidence>
<organism evidence="1">
    <name type="scientific">marine sediment metagenome</name>
    <dbReference type="NCBI Taxonomy" id="412755"/>
    <lineage>
        <taxon>unclassified sequences</taxon>
        <taxon>metagenomes</taxon>
        <taxon>ecological metagenomes</taxon>
    </lineage>
</organism>